<dbReference type="PANTHER" id="PTHR34997">
    <property type="entry name" value="AM15"/>
    <property type="match status" value="1"/>
</dbReference>
<comment type="caution">
    <text evidence="7">The sequence shown here is derived from an EMBL/GenBank/DDBJ whole genome shotgun (WGS) entry which is preliminary data.</text>
</comment>
<evidence type="ECO:0000256" key="2">
    <source>
        <dbReference type="ARBA" id="ARBA00022729"/>
    </source>
</evidence>
<dbReference type="Pfam" id="PF01476">
    <property type="entry name" value="LysM"/>
    <property type="match status" value="3"/>
</dbReference>
<dbReference type="SMART" id="SM00257">
    <property type="entry name" value="LysM"/>
    <property type="match status" value="3"/>
</dbReference>
<feature type="signal peptide" evidence="5">
    <location>
        <begin position="1"/>
        <end position="18"/>
    </location>
</feature>
<feature type="domain" description="LysM" evidence="6">
    <location>
        <begin position="199"/>
        <end position="245"/>
    </location>
</feature>
<keyword evidence="1" id="KW-0147">Chitin-binding</keyword>
<reference evidence="7" key="1">
    <citation type="submission" date="2022-11" db="EMBL/GenBank/DDBJ databases">
        <authorList>
            <person name="Petersen C."/>
        </authorList>
    </citation>
    <scope>NUCLEOTIDE SEQUENCE</scope>
    <source>
        <strain evidence="7">IBT 20477</strain>
    </source>
</reference>
<dbReference type="PANTHER" id="PTHR34997:SF2">
    <property type="entry name" value="LYSM DOMAIN-CONTAINING PROTEIN-RELATED"/>
    <property type="match status" value="1"/>
</dbReference>
<feature type="compositionally biased region" description="Low complexity" evidence="4">
    <location>
        <begin position="147"/>
        <end position="181"/>
    </location>
</feature>
<evidence type="ECO:0000256" key="4">
    <source>
        <dbReference type="SAM" id="MobiDB-lite"/>
    </source>
</evidence>
<dbReference type="InterPro" id="IPR052210">
    <property type="entry name" value="LysM1-like"/>
</dbReference>
<organism evidence="7 8">
    <name type="scientific">Penicillium cf. viridicatum</name>
    <dbReference type="NCBI Taxonomy" id="2972119"/>
    <lineage>
        <taxon>Eukaryota</taxon>
        <taxon>Fungi</taxon>
        <taxon>Dikarya</taxon>
        <taxon>Ascomycota</taxon>
        <taxon>Pezizomycotina</taxon>
        <taxon>Eurotiomycetes</taxon>
        <taxon>Eurotiomycetidae</taxon>
        <taxon>Eurotiales</taxon>
        <taxon>Aspergillaceae</taxon>
        <taxon>Penicillium</taxon>
    </lineage>
</organism>
<keyword evidence="3" id="KW-0843">Virulence</keyword>
<sequence>MVGKMCAALLGLFGITSAFTAGTKLRRDEIPKFPHDSETTLSCSWWWDNDGSVACKDMPSSWGISMEEFLQWNPSITASCGNFLDYHSYCVEAFGKPDPQPTTTTGPSSISASSAAASSAAASSAAASSAAVSSIAAADTAASTPAASPLAASSPASPASPAASTSVDPTPITANPTTPANSITTPTPIRPGMVNNCDAFHLVIDGDKCGNIAHRYGISMAQFNRYNPEIKTDCSGLLVNHYVCVSIIGVDPKPTTTTTATTAASGIATPTPTRAGMMSNCDAFYKVKSGDDCGKIATDYGITTEQLSKWNTDIGSTCSGLWPGYYICVSAVSVDPKPTTTTKGNEVATPTPTQSDMVGTCNTFYRVGGDDTCEIIAKAAGITLANFYDWNKGVGSDSL</sequence>
<dbReference type="Gene3D" id="3.10.350.10">
    <property type="entry name" value="LysM domain"/>
    <property type="match status" value="4"/>
</dbReference>
<protein>
    <recommendedName>
        <fullName evidence="6">LysM domain-containing protein</fullName>
    </recommendedName>
</protein>
<dbReference type="AlphaFoldDB" id="A0A9W9T3S1"/>
<reference evidence="7" key="2">
    <citation type="journal article" date="2023" name="IMA Fungus">
        <title>Comparative genomic study of the Penicillium genus elucidates a diverse pangenome and 15 lateral gene transfer events.</title>
        <authorList>
            <person name="Petersen C."/>
            <person name="Sorensen T."/>
            <person name="Nielsen M.R."/>
            <person name="Sondergaard T.E."/>
            <person name="Sorensen J.L."/>
            <person name="Fitzpatrick D.A."/>
            <person name="Frisvad J.C."/>
            <person name="Nielsen K.L."/>
        </authorList>
    </citation>
    <scope>NUCLEOTIDE SEQUENCE</scope>
    <source>
        <strain evidence="7">IBT 20477</strain>
    </source>
</reference>
<evidence type="ECO:0000313" key="8">
    <source>
        <dbReference type="Proteomes" id="UP001150942"/>
    </source>
</evidence>
<evidence type="ECO:0000256" key="3">
    <source>
        <dbReference type="ARBA" id="ARBA00023026"/>
    </source>
</evidence>
<evidence type="ECO:0000256" key="1">
    <source>
        <dbReference type="ARBA" id="ARBA00022669"/>
    </source>
</evidence>
<dbReference type="OrthoDB" id="5985073at2759"/>
<dbReference type="CDD" id="cd00118">
    <property type="entry name" value="LysM"/>
    <property type="match status" value="3"/>
</dbReference>
<gene>
    <name evidence="7" type="ORF">N7449_002645</name>
</gene>
<evidence type="ECO:0000313" key="7">
    <source>
        <dbReference type="EMBL" id="KAJ5208266.1"/>
    </source>
</evidence>
<proteinExistence type="predicted"/>
<keyword evidence="8" id="KW-1185">Reference proteome</keyword>
<dbReference type="InterPro" id="IPR018392">
    <property type="entry name" value="LysM"/>
</dbReference>
<dbReference type="SUPFAM" id="SSF54106">
    <property type="entry name" value="LysM domain"/>
    <property type="match status" value="3"/>
</dbReference>
<feature type="chain" id="PRO_5040869376" description="LysM domain-containing protein" evidence="5">
    <location>
        <begin position="19"/>
        <end position="399"/>
    </location>
</feature>
<keyword evidence="2 5" id="KW-0732">Signal</keyword>
<dbReference type="EMBL" id="JAPQKQ010000002">
    <property type="protein sequence ID" value="KAJ5208266.1"/>
    <property type="molecule type" value="Genomic_DNA"/>
</dbReference>
<evidence type="ECO:0000256" key="5">
    <source>
        <dbReference type="SAM" id="SignalP"/>
    </source>
</evidence>
<feature type="region of interest" description="Disordered" evidence="4">
    <location>
        <begin position="147"/>
        <end position="189"/>
    </location>
</feature>
<dbReference type="Proteomes" id="UP001150942">
    <property type="component" value="Unassembled WGS sequence"/>
</dbReference>
<dbReference type="GO" id="GO:0008061">
    <property type="term" value="F:chitin binding"/>
    <property type="evidence" value="ECO:0007669"/>
    <property type="project" value="UniProtKB-KW"/>
</dbReference>
<accession>A0A9W9T3S1</accession>
<dbReference type="InterPro" id="IPR036779">
    <property type="entry name" value="LysM_dom_sf"/>
</dbReference>
<name>A0A9W9T3S1_9EURO</name>
<feature type="domain" description="LysM" evidence="6">
    <location>
        <begin position="283"/>
        <end position="329"/>
    </location>
</feature>
<feature type="domain" description="LysM" evidence="6">
    <location>
        <begin position="363"/>
        <end position="399"/>
    </location>
</feature>
<evidence type="ECO:0000259" key="6">
    <source>
        <dbReference type="PROSITE" id="PS51782"/>
    </source>
</evidence>
<dbReference type="PROSITE" id="PS51782">
    <property type="entry name" value="LYSM"/>
    <property type="match status" value="3"/>
</dbReference>